<sequence>EALYNDFKGEHGSLYLCHGQLGAGGYYALLFCTSGFELVSITTVLGWFSNYEGIWNLVDFVQESCPAGRDHKPTRSLVLL</sequence>
<keyword evidence="2" id="KW-1185">Reference proteome</keyword>
<reference evidence="2" key="1">
    <citation type="journal article" date="2024" name="Front. Bioeng. Biotechnol.">
        <title>Genome-scale model development and genomic sequencing of the oleaginous clade Lipomyces.</title>
        <authorList>
            <person name="Czajka J.J."/>
            <person name="Han Y."/>
            <person name="Kim J."/>
            <person name="Mondo S.J."/>
            <person name="Hofstad B.A."/>
            <person name="Robles A."/>
            <person name="Haridas S."/>
            <person name="Riley R."/>
            <person name="LaButti K."/>
            <person name="Pangilinan J."/>
            <person name="Andreopoulos W."/>
            <person name="Lipzen A."/>
            <person name="Yan J."/>
            <person name="Wang M."/>
            <person name="Ng V."/>
            <person name="Grigoriev I.V."/>
            <person name="Spatafora J.W."/>
            <person name="Magnuson J.K."/>
            <person name="Baker S.E."/>
            <person name="Pomraning K.R."/>
        </authorList>
    </citation>
    <scope>NUCLEOTIDE SEQUENCE [LARGE SCALE GENOMIC DNA]</scope>
    <source>
        <strain evidence="2">CBS 7786</strain>
    </source>
</reference>
<feature type="non-terminal residue" evidence="1">
    <location>
        <position position="1"/>
    </location>
</feature>
<name>A0ACC3TB45_LIPKO</name>
<dbReference type="EMBL" id="MU971336">
    <property type="protein sequence ID" value="KAK9241156.1"/>
    <property type="molecule type" value="Genomic_DNA"/>
</dbReference>
<evidence type="ECO:0000313" key="2">
    <source>
        <dbReference type="Proteomes" id="UP001433508"/>
    </source>
</evidence>
<dbReference type="Proteomes" id="UP001433508">
    <property type="component" value="Unassembled WGS sequence"/>
</dbReference>
<feature type="non-terminal residue" evidence="1">
    <location>
        <position position="80"/>
    </location>
</feature>
<comment type="caution">
    <text evidence="1">The sequence shown here is derived from an EMBL/GenBank/DDBJ whole genome shotgun (WGS) entry which is preliminary data.</text>
</comment>
<gene>
    <name evidence="1" type="ORF">V1525DRAFT_323316</name>
</gene>
<evidence type="ECO:0000313" key="1">
    <source>
        <dbReference type="EMBL" id="KAK9241156.1"/>
    </source>
</evidence>
<organism evidence="1 2">
    <name type="scientific">Lipomyces kononenkoae</name>
    <name type="common">Yeast</name>
    <dbReference type="NCBI Taxonomy" id="34357"/>
    <lineage>
        <taxon>Eukaryota</taxon>
        <taxon>Fungi</taxon>
        <taxon>Dikarya</taxon>
        <taxon>Ascomycota</taxon>
        <taxon>Saccharomycotina</taxon>
        <taxon>Lipomycetes</taxon>
        <taxon>Lipomycetales</taxon>
        <taxon>Lipomycetaceae</taxon>
        <taxon>Lipomyces</taxon>
    </lineage>
</organism>
<proteinExistence type="predicted"/>
<accession>A0ACC3TB45</accession>
<protein>
    <submittedName>
        <fullName evidence="1">Uncharacterized protein</fullName>
    </submittedName>
</protein>